<keyword evidence="4 11" id="KW-0963">Cytoplasm</keyword>
<dbReference type="SUPFAM" id="SSF47323">
    <property type="entry name" value="Anticodon-binding domain of a subclass of class I aminoacyl-tRNA synthetases"/>
    <property type="match status" value="1"/>
</dbReference>
<dbReference type="GO" id="GO:0005737">
    <property type="term" value="C:cytoplasm"/>
    <property type="evidence" value="ECO:0007669"/>
    <property type="project" value="UniProtKB-SubCell"/>
</dbReference>
<dbReference type="Gene3D" id="1.10.730.10">
    <property type="entry name" value="Isoleucyl-tRNA Synthetase, Domain 1"/>
    <property type="match status" value="1"/>
</dbReference>
<evidence type="ECO:0000259" key="13">
    <source>
        <dbReference type="SMART" id="SM00836"/>
    </source>
</evidence>
<dbReference type="NCBIfam" id="TIGR00456">
    <property type="entry name" value="argS"/>
    <property type="match status" value="1"/>
</dbReference>
<comment type="caution">
    <text evidence="15">The sequence shown here is derived from an EMBL/GenBank/DDBJ whole genome shotgun (WGS) entry which is preliminary data.</text>
</comment>
<evidence type="ECO:0000256" key="6">
    <source>
        <dbReference type="ARBA" id="ARBA00022741"/>
    </source>
</evidence>
<dbReference type="Pfam" id="PF00750">
    <property type="entry name" value="tRNA-synt_1d"/>
    <property type="match status" value="1"/>
</dbReference>
<keyword evidence="7 11" id="KW-0067">ATP-binding</keyword>
<dbReference type="PANTHER" id="PTHR11956:SF5">
    <property type="entry name" value="ARGININE--TRNA LIGASE, CYTOPLASMIC"/>
    <property type="match status" value="1"/>
</dbReference>
<protein>
    <recommendedName>
        <fullName evidence="11">Arginine--tRNA ligase</fullName>
        <ecNumber evidence="11">6.1.1.19</ecNumber>
    </recommendedName>
    <alternativeName>
        <fullName evidence="11">Arginyl-tRNA synthetase</fullName>
        <shortName evidence="11">ArgRS</shortName>
    </alternativeName>
</protein>
<dbReference type="EMBL" id="POTY01000216">
    <property type="protein sequence ID" value="PZG12184.1"/>
    <property type="molecule type" value="Genomic_DNA"/>
</dbReference>
<dbReference type="InterPro" id="IPR008909">
    <property type="entry name" value="DALR_anticod-bd"/>
</dbReference>
<dbReference type="EC" id="6.1.1.19" evidence="11"/>
<dbReference type="PRINTS" id="PR01038">
    <property type="entry name" value="TRNASYNTHARG"/>
</dbReference>
<evidence type="ECO:0000256" key="3">
    <source>
        <dbReference type="ARBA" id="ARBA00011245"/>
    </source>
</evidence>
<evidence type="ECO:0000256" key="4">
    <source>
        <dbReference type="ARBA" id="ARBA00022490"/>
    </source>
</evidence>
<evidence type="ECO:0000259" key="14">
    <source>
        <dbReference type="SMART" id="SM01016"/>
    </source>
</evidence>
<dbReference type="SUPFAM" id="SSF52374">
    <property type="entry name" value="Nucleotidylyl transferase"/>
    <property type="match status" value="1"/>
</dbReference>
<keyword evidence="8 11" id="KW-0648">Protein biosynthesis</keyword>
<keyword evidence="6 11" id="KW-0547">Nucleotide-binding</keyword>
<dbReference type="FunFam" id="3.40.50.620:FF:000030">
    <property type="entry name" value="Arginine--tRNA ligase"/>
    <property type="match status" value="1"/>
</dbReference>
<dbReference type="SUPFAM" id="SSF55190">
    <property type="entry name" value="Arginyl-tRNA synthetase (ArgRS), N-terminal 'additional' domain"/>
    <property type="match status" value="1"/>
</dbReference>
<evidence type="ECO:0000256" key="10">
    <source>
        <dbReference type="ARBA" id="ARBA00049339"/>
    </source>
</evidence>
<comment type="catalytic activity">
    <reaction evidence="10 11">
        <text>tRNA(Arg) + L-arginine + ATP = L-arginyl-tRNA(Arg) + AMP + diphosphate</text>
        <dbReference type="Rhea" id="RHEA:20301"/>
        <dbReference type="Rhea" id="RHEA-COMP:9658"/>
        <dbReference type="Rhea" id="RHEA-COMP:9673"/>
        <dbReference type="ChEBI" id="CHEBI:30616"/>
        <dbReference type="ChEBI" id="CHEBI:32682"/>
        <dbReference type="ChEBI" id="CHEBI:33019"/>
        <dbReference type="ChEBI" id="CHEBI:78442"/>
        <dbReference type="ChEBI" id="CHEBI:78513"/>
        <dbReference type="ChEBI" id="CHEBI:456215"/>
        <dbReference type="EC" id="6.1.1.19"/>
    </reaction>
</comment>
<dbReference type="Pfam" id="PF03485">
    <property type="entry name" value="Arg_tRNA_synt_N"/>
    <property type="match status" value="1"/>
</dbReference>
<dbReference type="Proteomes" id="UP000248924">
    <property type="component" value="Unassembled WGS sequence"/>
</dbReference>
<dbReference type="Pfam" id="PF05746">
    <property type="entry name" value="DALR_1"/>
    <property type="match status" value="1"/>
</dbReference>
<dbReference type="AlphaFoldDB" id="A0A2W2F918"/>
<evidence type="ECO:0000256" key="5">
    <source>
        <dbReference type="ARBA" id="ARBA00022598"/>
    </source>
</evidence>
<dbReference type="GO" id="GO:0006420">
    <property type="term" value="P:arginyl-tRNA aminoacylation"/>
    <property type="evidence" value="ECO:0007669"/>
    <property type="project" value="UniProtKB-UniRule"/>
</dbReference>
<dbReference type="InterPro" id="IPR035684">
    <property type="entry name" value="ArgRS_core"/>
</dbReference>
<feature type="domain" description="Arginyl tRNA synthetase N-terminal" evidence="14">
    <location>
        <begin position="4"/>
        <end position="86"/>
    </location>
</feature>
<evidence type="ECO:0000256" key="2">
    <source>
        <dbReference type="ARBA" id="ARBA00005594"/>
    </source>
</evidence>
<dbReference type="InterPro" id="IPR001278">
    <property type="entry name" value="Arg-tRNA-ligase"/>
</dbReference>
<evidence type="ECO:0000256" key="7">
    <source>
        <dbReference type="ARBA" id="ARBA00022840"/>
    </source>
</evidence>
<dbReference type="InterPro" id="IPR001412">
    <property type="entry name" value="aa-tRNA-synth_I_CS"/>
</dbReference>
<evidence type="ECO:0000256" key="8">
    <source>
        <dbReference type="ARBA" id="ARBA00022917"/>
    </source>
</evidence>
<keyword evidence="5 11" id="KW-0436">Ligase</keyword>
<dbReference type="InterPro" id="IPR009080">
    <property type="entry name" value="tRNAsynth_Ia_anticodon-bd"/>
</dbReference>
<dbReference type="HAMAP" id="MF_00123">
    <property type="entry name" value="Arg_tRNA_synth"/>
    <property type="match status" value="1"/>
</dbReference>
<feature type="domain" description="DALR anticodon binding" evidence="13">
    <location>
        <begin position="462"/>
        <end position="576"/>
    </location>
</feature>
<dbReference type="SMART" id="SM01016">
    <property type="entry name" value="Arg_tRNA_synt_N"/>
    <property type="match status" value="1"/>
</dbReference>
<feature type="short sequence motif" description="'HIGH' region" evidence="11">
    <location>
        <begin position="122"/>
        <end position="132"/>
    </location>
</feature>
<reference evidence="15 16" key="1">
    <citation type="submission" date="2018-01" db="EMBL/GenBank/DDBJ databases">
        <title>Draft genome sequence of Jishengella sp. NA12.</title>
        <authorList>
            <person name="Sahin N."/>
            <person name="Ay H."/>
            <person name="Saygin H."/>
        </authorList>
    </citation>
    <scope>NUCLEOTIDE SEQUENCE [LARGE SCALE GENOMIC DNA]</scope>
    <source>
        <strain evidence="15 16">NA12</strain>
    </source>
</reference>
<dbReference type="CDD" id="cd00671">
    <property type="entry name" value="ArgRS_core"/>
    <property type="match status" value="1"/>
</dbReference>
<dbReference type="GO" id="GO:0005524">
    <property type="term" value="F:ATP binding"/>
    <property type="evidence" value="ECO:0007669"/>
    <property type="project" value="UniProtKB-UniRule"/>
</dbReference>
<comment type="subcellular location">
    <subcellularLocation>
        <location evidence="1 11">Cytoplasm</location>
    </subcellularLocation>
</comment>
<proteinExistence type="inferred from homology"/>
<dbReference type="InterPro" id="IPR014729">
    <property type="entry name" value="Rossmann-like_a/b/a_fold"/>
</dbReference>
<keyword evidence="16" id="KW-1185">Reference proteome</keyword>
<dbReference type="InterPro" id="IPR036695">
    <property type="entry name" value="Arg-tRNA-synth_N_sf"/>
</dbReference>
<comment type="similarity">
    <text evidence="2 11 12">Belongs to the class-I aminoacyl-tRNA synthetase family.</text>
</comment>
<evidence type="ECO:0000313" key="15">
    <source>
        <dbReference type="EMBL" id="PZG12184.1"/>
    </source>
</evidence>
<accession>A0A2W2F918</accession>
<dbReference type="Gene3D" id="3.30.1360.70">
    <property type="entry name" value="Arginyl tRNA synthetase N-terminal domain"/>
    <property type="match status" value="1"/>
</dbReference>
<evidence type="ECO:0000313" key="16">
    <source>
        <dbReference type="Proteomes" id="UP000248924"/>
    </source>
</evidence>
<dbReference type="PROSITE" id="PS00178">
    <property type="entry name" value="AA_TRNA_LIGASE_I"/>
    <property type="match status" value="1"/>
</dbReference>
<organism evidence="15 16">
    <name type="scientific">Micromonospora craterilacus</name>
    <dbReference type="NCBI Taxonomy" id="1655439"/>
    <lineage>
        <taxon>Bacteria</taxon>
        <taxon>Bacillati</taxon>
        <taxon>Actinomycetota</taxon>
        <taxon>Actinomycetes</taxon>
        <taxon>Micromonosporales</taxon>
        <taxon>Micromonosporaceae</taxon>
        <taxon>Micromonospora</taxon>
    </lineage>
</organism>
<evidence type="ECO:0000256" key="1">
    <source>
        <dbReference type="ARBA" id="ARBA00004496"/>
    </source>
</evidence>
<gene>
    <name evidence="11" type="primary">argS</name>
    <name evidence="15" type="ORF">C1I95_26345</name>
</gene>
<comment type="subunit">
    <text evidence="3 11">Monomer.</text>
</comment>
<evidence type="ECO:0000256" key="12">
    <source>
        <dbReference type="RuleBase" id="RU363038"/>
    </source>
</evidence>
<dbReference type="Gene3D" id="3.40.50.620">
    <property type="entry name" value="HUPs"/>
    <property type="match status" value="1"/>
</dbReference>
<dbReference type="InterPro" id="IPR005148">
    <property type="entry name" value="Arg-tRNA-synth_N"/>
</dbReference>
<evidence type="ECO:0000256" key="9">
    <source>
        <dbReference type="ARBA" id="ARBA00023146"/>
    </source>
</evidence>
<dbReference type="FunFam" id="1.10.730.10:FF:000006">
    <property type="entry name" value="Arginyl-tRNA synthetase 2, mitochondrial"/>
    <property type="match status" value="1"/>
</dbReference>
<dbReference type="SMART" id="SM00836">
    <property type="entry name" value="DALR_1"/>
    <property type="match status" value="1"/>
</dbReference>
<name>A0A2W2F918_9ACTN</name>
<dbReference type="CDD" id="cd07956">
    <property type="entry name" value="Anticodon_Ia_Arg"/>
    <property type="match status" value="1"/>
</dbReference>
<dbReference type="GO" id="GO:0004814">
    <property type="term" value="F:arginine-tRNA ligase activity"/>
    <property type="evidence" value="ECO:0007669"/>
    <property type="project" value="UniProtKB-UniRule"/>
</dbReference>
<evidence type="ECO:0000256" key="11">
    <source>
        <dbReference type="HAMAP-Rule" id="MF_00123"/>
    </source>
</evidence>
<sequence>MSVPSLASSLSDSVTAAAAPLGLVDFAPQVRRSEHADFQADGMLAAARTLRRRPRDVAAEVVAALPAGNLVAAARVAGPGFVNLELTDRALLAQLADRLGDPRLGVGTAEADVTTVIDYSQPNIAKEMHVGHLRSTIIGDSLVRILEHLGGTVVRRNHIGDWGTQFGMLIQYRFEHPEPPATTGTATMRRLAALYRQARAAFDSDPAFAERARRRVVALQGGDPATLSAWRDIVAESTRYFTDVYDRLGVRLTGADAVGESAYNAALPDVAAELAQRGVAAVSDGALCVFFDDVRGPDGTPTPLIVRKRDGGFGYAATDLAALRQRVGDLHADRLLYVVDARQALHFRMVFDTARRAGWLPPTVPAVHVAFGTVLGPDGRPFKTRAGDTVRLVDLLTEAVDRARDVVAAKNPDLAGAALDQRARQVGIGAVKYADLATGRTRDYTYDPDRMLALAGNTGVYLQYAHARIRSILAKATGVEPVVDAEVALEPAERALILDLDAFADTLTEVVAGFEPHRLCGYLYRLAQTFTTFYERCPVLRADEPIRGNRLALCRLTGDTLRTGLELLGIEAPDQL</sequence>
<keyword evidence="9 11" id="KW-0030">Aminoacyl-tRNA synthetase</keyword>
<dbReference type="OrthoDB" id="9803211at2"/>
<dbReference type="PANTHER" id="PTHR11956">
    <property type="entry name" value="ARGINYL-TRNA SYNTHETASE"/>
    <property type="match status" value="1"/>
</dbReference>